<evidence type="ECO:0000313" key="2">
    <source>
        <dbReference type="EMBL" id="CAF0775349.1"/>
    </source>
</evidence>
<gene>
    <name evidence="2" type="ORF">OVA965_LOCUS3309</name>
    <name evidence="3" type="ORF">TMI583_LOCUS3308</name>
</gene>
<dbReference type="EMBL" id="CAJOBA010000786">
    <property type="protein sequence ID" value="CAF3556499.1"/>
    <property type="molecule type" value="Genomic_DNA"/>
</dbReference>
<dbReference type="Proteomes" id="UP000682733">
    <property type="component" value="Unassembled WGS sequence"/>
</dbReference>
<evidence type="ECO:0000256" key="1">
    <source>
        <dbReference type="SAM" id="MobiDB-lite"/>
    </source>
</evidence>
<organism evidence="3 4">
    <name type="scientific">Didymodactylos carnosus</name>
    <dbReference type="NCBI Taxonomy" id="1234261"/>
    <lineage>
        <taxon>Eukaryota</taxon>
        <taxon>Metazoa</taxon>
        <taxon>Spiralia</taxon>
        <taxon>Gnathifera</taxon>
        <taxon>Rotifera</taxon>
        <taxon>Eurotatoria</taxon>
        <taxon>Bdelloidea</taxon>
        <taxon>Philodinida</taxon>
        <taxon>Philodinidae</taxon>
        <taxon>Didymodactylos</taxon>
    </lineage>
</organism>
<proteinExistence type="predicted"/>
<feature type="compositionally biased region" description="Low complexity" evidence="1">
    <location>
        <begin position="1"/>
        <end position="14"/>
    </location>
</feature>
<dbReference type="EMBL" id="CAJNOK010000786">
    <property type="protein sequence ID" value="CAF0775349.1"/>
    <property type="molecule type" value="Genomic_DNA"/>
</dbReference>
<feature type="non-terminal residue" evidence="3">
    <location>
        <position position="1"/>
    </location>
</feature>
<accession>A0A8S2GSM5</accession>
<name>A0A8S2GSM5_9BILA</name>
<feature type="compositionally biased region" description="Polar residues" evidence="1">
    <location>
        <begin position="18"/>
        <end position="57"/>
    </location>
</feature>
<evidence type="ECO:0000313" key="4">
    <source>
        <dbReference type="Proteomes" id="UP000682733"/>
    </source>
</evidence>
<sequence length="76" mass="7995">PPPSSPSAISSSLPVHIVSNSSLPSSDMITSQKLPLTDNTDNKKSPSQGIKSMSNSKEAPYRGVSPRLRTTPTGVF</sequence>
<dbReference type="Proteomes" id="UP000677228">
    <property type="component" value="Unassembled WGS sequence"/>
</dbReference>
<feature type="region of interest" description="Disordered" evidence="1">
    <location>
        <begin position="1"/>
        <end position="76"/>
    </location>
</feature>
<reference evidence="3" key="1">
    <citation type="submission" date="2021-02" db="EMBL/GenBank/DDBJ databases">
        <authorList>
            <person name="Nowell W R."/>
        </authorList>
    </citation>
    <scope>NUCLEOTIDE SEQUENCE</scope>
</reference>
<dbReference type="AlphaFoldDB" id="A0A8S2GSM5"/>
<comment type="caution">
    <text evidence="3">The sequence shown here is derived from an EMBL/GenBank/DDBJ whole genome shotgun (WGS) entry which is preliminary data.</text>
</comment>
<protein>
    <submittedName>
        <fullName evidence="3">Uncharacterized protein</fullName>
    </submittedName>
</protein>
<evidence type="ECO:0000313" key="3">
    <source>
        <dbReference type="EMBL" id="CAF3556499.1"/>
    </source>
</evidence>